<reference evidence="2 3" key="1">
    <citation type="submission" date="2017-04" db="EMBL/GenBank/DDBJ databases">
        <title>Kefir bacterial isolates.</title>
        <authorList>
            <person name="Kim Y."/>
            <person name="Blasche S."/>
            <person name="Patil K.R."/>
        </authorList>
    </citation>
    <scope>NUCLEOTIDE SEQUENCE [LARGE SCALE GENOMIC DNA]</scope>
    <source>
        <strain evidence="2 3">KR-2</strain>
    </source>
</reference>
<evidence type="ECO:0000313" key="3">
    <source>
        <dbReference type="Proteomes" id="UP000216033"/>
    </source>
</evidence>
<comment type="caution">
    <text evidence="2">The sequence shown here is derived from an EMBL/GenBank/DDBJ whole genome shotgun (WGS) entry which is preliminary data.</text>
</comment>
<proteinExistence type="predicted"/>
<dbReference type="AlphaFoldDB" id="A0A270B4Q6"/>
<keyword evidence="3" id="KW-1185">Reference proteome</keyword>
<protein>
    <recommendedName>
        <fullName evidence="4">Phospholipase D-like domain-containing protein</fullName>
    </recommendedName>
</protein>
<feature type="region of interest" description="Disordered" evidence="1">
    <location>
        <begin position="182"/>
        <end position="214"/>
    </location>
</feature>
<name>A0A270B4Q6_9PROT</name>
<dbReference type="STRING" id="1231343.Absy_042_007"/>
<dbReference type="CDD" id="cd09117">
    <property type="entry name" value="PLDc_Bfil_DEXD_like"/>
    <property type="match status" value="1"/>
</dbReference>
<organism evidence="2 3">
    <name type="scientific">Acetobacter syzygii</name>
    <dbReference type="NCBI Taxonomy" id="146476"/>
    <lineage>
        <taxon>Bacteria</taxon>
        <taxon>Pseudomonadati</taxon>
        <taxon>Pseudomonadota</taxon>
        <taxon>Alphaproteobacteria</taxon>
        <taxon>Acetobacterales</taxon>
        <taxon>Acetobacteraceae</taxon>
        <taxon>Acetobacter</taxon>
    </lineage>
</organism>
<gene>
    <name evidence="2" type="ORF">B9K05_13420</name>
</gene>
<dbReference type="Gene3D" id="3.30.870.10">
    <property type="entry name" value="Endonuclease Chain A"/>
    <property type="match status" value="1"/>
</dbReference>
<evidence type="ECO:0008006" key="4">
    <source>
        <dbReference type="Google" id="ProtNLM"/>
    </source>
</evidence>
<sequence length="386" mass="43233">MKNYILQAVTNADHAKHLNNILDHSDTIKVILSTAFMTERGLSLIESTLSAVASQAIVFAGVRNGITTAQALEKALSIGCTVYAVDTGSRTRIFHPKVYFQRSHNKARLIVGSANLTVGGLLANIEASLLQDFDTTVQEDADFLANVEQQFHDMIDEYPEHVIKISARSDIEKLLETGRVLDESETRAPAASSSSSDRGDDQVPLMKLKTKRGTSSKISKFSSEFSRVVPTTLSGKPVQPSNTALELLWESKELRRRDLDIPKSETTHATGSMLWKKGASEIDQQTYFRDRVFANLTWQPSARTTGKEEAEADFQIIIRGIDYGLYRLTVTHDTRKNTAAYKQRQPMTDVRWGEARPLIARTDLLERIMRLYRDPAQPDVYVIDID</sequence>
<dbReference type="Proteomes" id="UP000216033">
    <property type="component" value="Unassembled WGS sequence"/>
</dbReference>
<accession>A0A270B4Q6</accession>
<dbReference type="OrthoDB" id="6190762at2"/>
<dbReference type="RefSeq" id="WP_048854888.1">
    <property type="nucleotide sequence ID" value="NZ_BAMZ01000040.1"/>
</dbReference>
<evidence type="ECO:0000256" key="1">
    <source>
        <dbReference type="SAM" id="MobiDB-lite"/>
    </source>
</evidence>
<dbReference type="GeneID" id="98303515"/>
<dbReference type="EMBL" id="NDFP01000026">
    <property type="protein sequence ID" value="PAL20017.1"/>
    <property type="molecule type" value="Genomic_DNA"/>
</dbReference>
<evidence type="ECO:0000313" key="2">
    <source>
        <dbReference type="EMBL" id="PAL20017.1"/>
    </source>
</evidence>